<dbReference type="GO" id="GO:0004641">
    <property type="term" value="F:phosphoribosylformylglycinamidine cyclo-ligase activity"/>
    <property type="evidence" value="ECO:0007669"/>
    <property type="project" value="UniProtKB-UniRule"/>
</dbReference>
<dbReference type="InterPro" id="IPR036676">
    <property type="entry name" value="PurM-like_C_sf"/>
</dbReference>
<dbReference type="EC" id="6.3.3.1" evidence="4 15"/>
<dbReference type="SUPFAM" id="SSF56042">
    <property type="entry name" value="PurM C-terminal domain-like"/>
    <property type="match status" value="1"/>
</dbReference>
<dbReference type="KEGG" id="rci:RCIX1823"/>
<dbReference type="CDD" id="cd02196">
    <property type="entry name" value="PurM"/>
    <property type="match status" value="1"/>
</dbReference>
<evidence type="ECO:0000256" key="9">
    <source>
        <dbReference type="ARBA" id="ARBA00022755"/>
    </source>
</evidence>
<dbReference type="Proteomes" id="UP000000663">
    <property type="component" value="Chromosome"/>
</dbReference>
<dbReference type="EMBL" id="AM114193">
    <property type="protein sequence ID" value="CAJ37012.1"/>
    <property type="molecule type" value="Genomic_DNA"/>
</dbReference>
<dbReference type="GO" id="GO:0005524">
    <property type="term" value="F:ATP binding"/>
    <property type="evidence" value="ECO:0007669"/>
    <property type="project" value="UniProtKB-KW"/>
</dbReference>
<name>Q0W3N1_METAR</name>
<dbReference type="Gene3D" id="3.90.650.10">
    <property type="entry name" value="PurM-like C-terminal domain"/>
    <property type="match status" value="1"/>
</dbReference>
<keyword evidence="8 15" id="KW-0547">Nucleotide-binding</keyword>
<dbReference type="PATRIC" id="fig|351160.9.peg.1263"/>
<reference evidence="18 19" key="1">
    <citation type="journal article" date="2006" name="Science">
        <title>Genome of rice cluster I archaea -- the key methane producers in the rice rhizosphere.</title>
        <authorList>
            <person name="Erkel C."/>
            <person name="Kube M."/>
            <person name="Reinhardt R."/>
            <person name="Liesack W."/>
        </authorList>
    </citation>
    <scope>NUCLEOTIDE SEQUENCE [LARGE SCALE GENOMIC DNA]</scope>
    <source>
        <strain evidence="19">DSM 22066 / NBRC 105507 / MRE50</strain>
    </source>
</reference>
<dbReference type="eggNOG" id="arCOG00639">
    <property type="taxonomic scope" value="Archaea"/>
</dbReference>
<dbReference type="FunFam" id="3.30.1330.10:FF:000020">
    <property type="entry name" value="Phosphoribosylformylglycinamidine cyclo-ligase"/>
    <property type="match status" value="1"/>
</dbReference>
<dbReference type="FunFam" id="3.90.650.10:FF:000011">
    <property type="entry name" value="Phosphoribosylformylglycinamidine cyclo-ligase"/>
    <property type="match status" value="1"/>
</dbReference>
<evidence type="ECO:0000313" key="18">
    <source>
        <dbReference type="EMBL" id="CAJ37012.1"/>
    </source>
</evidence>
<dbReference type="GO" id="GO:0046084">
    <property type="term" value="P:adenine biosynthetic process"/>
    <property type="evidence" value="ECO:0007669"/>
    <property type="project" value="TreeGrafter"/>
</dbReference>
<accession>Q0W3N1</accession>
<evidence type="ECO:0000256" key="2">
    <source>
        <dbReference type="ARBA" id="ARBA00004686"/>
    </source>
</evidence>
<dbReference type="InterPro" id="IPR004733">
    <property type="entry name" value="PurM_cligase"/>
</dbReference>
<comment type="similarity">
    <text evidence="3 15">Belongs to the AIR synthase family.</text>
</comment>
<dbReference type="PANTHER" id="PTHR10520:SF12">
    <property type="entry name" value="TRIFUNCTIONAL PURINE BIOSYNTHETIC PROTEIN ADENOSINE-3"/>
    <property type="match status" value="1"/>
</dbReference>
<gene>
    <name evidence="15 18" type="primary">purM</name>
    <name evidence="18" type="ORF">RCIX1823</name>
</gene>
<protein>
    <recommendedName>
        <fullName evidence="5 15">Phosphoribosylformylglycinamidine cyclo-ligase</fullName>
        <ecNumber evidence="4 15">6.3.3.1</ecNumber>
    </recommendedName>
    <alternativeName>
        <fullName evidence="12 15">AIR synthase</fullName>
    </alternativeName>
    <alternativeName>
        <fullName evidence="13 15">AIRS</fullName>
    </alternativeName>
    <alternativeName>
        <fullName evidence="11 15">Phosphoribosyl-aminoimidazole synthetase</fullName>
    </alternativeName>
</protein>
<feature type="domain" description="PurM-like N-terminal" evidence="16">
    <location>
        <begin position="42"/>
        <end position="154"/>
    </location>
</feature>
<keyword evidence="10 15" id="KW-0067">ATP-binding</keyword>
<sequence length="328" mass="35320">MTYAGSGVDIKKLDGIKSDILKSLSFKRTGFGAPLGGEGHYAGLIDMGYFALAITTDGVGTKLLIADAIEKWDTIGIDCVAMNVNDLYVMGIEPLAFVDYISLEKPNPELVRQTMIGLNEGARQANVSIVGGETAALPDIIKGFDLAGTAVGVVPKDRIITGKDVKPGDVIVGLPSSGIHSNGYSLVRKVVESAGLKYTDPCPYNKKVSLGEELLTPTRIYAEVVGLAKRFNIHGMAHITGGGLMNLKRITSYGFDFTDPLPVPEVFKFIQKTGNIEDEEMYRTFNMGMGYVIICDKQDAGAIVKMTDGTIVGKIVKEGCRIRGIKMW</sequence>
<dbReference type="UniPathway" id="UPA00074">
    <property type="reaction ID" value="UER00129"/>
</dbReference>
<organism evidence="18 19">
    <name type="scientific">Methanocella arvoryzae (strain DSM 22066 / NBRC 105507 / MRE50)</name>
    <dbReference type="NCBI Taxonomy" id="351160"/>
    <lineage>
        <taxon>Archaea</taxon>
        <taxon>Methanobacteriati</taxon>
        <taxon>Methanobacteriota</taxon>
        <taxon>Stenosarchaea group</taxon>
        <taxon>Methanomicrobia</taxon>
        <taxon>Methanocellales</taxon>
        <taxon>Methanocellaceae</taxon>
        <taxon>Methanocella</taxon>
    </lineage>
</organism>
<dbReference type="SUPFAM" id="SSF55326">
    <property type="entry name" value="PurM N-terminal domain-like"/>
    <property type="match status" value="1"/>
</dbReference>
<dbReference type="InterPro" id="IPR036921">
    <property type="entry name" value="PurM-like_N_sf"/>
</dbReference>
<dbReference type="NCBIfam" id="TIGR00878">
    <property type="entry name" value="purM"/>
    <property type="match status" value="1"/>
</dbReference>
<evidence type="ECO:0000256" key="12">
    <source>
        <dbReference type="ARBA" id="ARBA00032931"/>
    </source>
</evidence>
<dbReference type="Gene3D" id="3.30.1330.10">
    <property type="entry name" value="PurM-like, N-terminal domain"/>
    <property type="match status" value="1"/>
</dbReference>
<dbReference type="GO" id="GO:0005829">
    <property type="term" value="C:cytosol"/>
    <property type="evidence" value="ECO:0007669"/>
    <property type="project" value="TreeGrafter"/>
</dbReference>
<keyword evidence="6 15" id="KW-0963">Cytoplasm</keyword>
<evidence type="ECO:0000256" key="10">
    <source>
        <dbReference type="ARBA" id="ARBA00022840"/>
    </source>
</evidence>
<proteinExistence type="inferred from homology"/>
<evidence type="ECO:0000256" key="4">
    <source>
        <dbReference type="ARBA" id="ARBA00013047"/>
    </source>
</evidence>
<evidence type="ECO:0000256" key="11">
    <source>
        <dbReference type="ARBA" id="ARBA00031908"/>
    </source>
</evidence>
<dbReference type="Pfam" id="PF00586">
    <property type="entry name" value="AIRS"/>
    <property type="match status" value="1"/>
</dbReference>
<keyword evidence="9 15" id="KW-0658">Purine biosynthesis</keyword>
<comment type="subcellular location">
    <subcellularLocation>
        <location evidence="1 15">Cytoplasm</location>
    </subcellularLocation>
</comment>
<evidence type="ECO:0000256" key="6">
    <source>
        <dbReference type="ARBA" id="ARBA00022490"/>
    </source>
</evidence>
<dbReference type="STRING" id="351160.RCIX1823"/>
<dbReference type="Pfam" id="PF02769">
    <property type="entry name" value="AIRS_C"/>
    <property type="match status" value="1"/>
</dbReference>
<evidence type="ECO:0000256" key="8">
    <source>
        <dbReference type="ARBA" id="ARBA00022741"/>
    </source>
</evidence>
<dbReference type="GO" id="GO:0004637">
    <property type="term" value="F:phosphoribosylamine-glycine ligase activity"/>
    <property type="evidence" value="ECO:0007669"/>
    <property type="project" value="TreeGrafter"/>
</dbReference>
<dbReference type="HAMAP" id="MF_00741">
    <property type="entry name" value="AIRS"/>
    <property type="match status" value="1"/>
</dbReference>
<evidence type="ECO:0000256" key="7">
    <source>
        <dbReference type="ARBA" id="ARBA00022598"/>
    </source>
</evidence>
<evidence type="ECO:0000256" key="14">
    <source>
        <dbReference type="ARBA" id="ARBA00049057"/>
    </source>
</evidence>
<dbReference type="InterPro" id="IPR016188">
    <property type="entry name" value="PurM-like_N"/>
</dbReference>
<evidence type="ECO:0000259" key="16">
    <source>
        <dbReference type="Pfam" id="PF00586"/>
    </source>
</evidence>
<dbReference type="GeneID" id="5144214"/>
<dbReference type="InterPro" id="IPR010918">
    <property type="entry name" value="PurM-like_C_dom"/>
</dbReference>
<dbReference type="PANTHER" id="PTHR10520">
    <property type="entry name" value="TRIFUNCTIONAL PURINE BIOSYNTHETIC PROTEIN ADENOSINE-3-RELATED"/>
    <property type="match status" value="1"/>
</dbReference>
<evidence type="ECO:0000256" key="13">
    <source>
        <dbReference type="ARBA" id="ARBA00033093"/>
    </source>
</evidence>
<dbReference type="AlphaFoldDB" id="Q0W3N1"/>
<evidence type="ECO:0000313" key="19">
    <source>
        <dbReference type="Proteomes" id="UP000000663"/>
    </source>
</evidence>
<feature type="domain" description="PurM-like C-terminal" evidence="17">
    <location>
        <begin position="166"/>
        <end position="318"/>
    </location>
</feature>
<evidence type="ECO:0000256" key="3">
    <source>
        <dbReference type="ARBA" id="ARBA00010280"/>
    </source>
</evidence>
<keyword evidence="7 15" id="KW-0436">Ligase</keyword>
<dbReference type="RefSeq" id="WP_012035555.1">
    <property type="nucleotide sequence ID" value="NC_009464.1"/>
</dbReference>
<evidence type="ECO:0000256" key="1">
    <source>
        <dbReference type="ARBA" id="ARBA00004496"/>
    </source>
</evidence>
<comment type="pathway">
    <text evidence="2 15">Purine metabolism; IMP biosynthesis via de novo pathway; 5-amino-1-(5-phospho-D-ribosyl)imidazole from N(2)-formyl-N(1)-(5-phospho-D-ribosyl)glycinamide: step 2/2.</text>
</comment>
<evidence type="ECO:0000259" key="17">
    <source>
        <dbReference type="Pfam" id="PF02769"/>
    </source>
</evidence>
<evidence type="ECO:0000256" key="15">
    <source>
        <dbReference type="HAMAP-Rule" id="MF_00741"/>
    </source>
</evidence>
<keyword evidence="19" id="KW-1185">Reference proteome</keyword>
<dbReference type="GO" id="GO:0006189">
    <property type="term" value="P:'de novo' IMP biosynthetic process"/>
    <property type="evidence" value="ECO:0007669"/>
    <property type="project" value="UniProtKB-UniRule"/>
</dbReference>
<evidence type="ECO:0000256" key="5">
    <source>
        <dbReference type="ARBA" id="ARBA00020367"/>
    </source>
</evidence>
<comment type="catalytic activity">
    <reaction evidence="14 15">
        <text>2-formamido-N(1)-(5-O-phospho-beta-D-ribosyl)acetamidine + ATP = 5-amino-1-(5-phospho-beta-D-ribosyl)imidazole + ADP + phosphate + H(+)</text>
        <dbReference type="Rhea" id="RHEA:23032"/>
        <dbReference type="ChEBI" id="CHEBI:15378"/>
        <dbReference type="ChEBI" id="CHEBI:30616"/>
        <dbReference type="ChEBI" id="CHEBI:43474"/>
        <dbReference type="ChEBI" id="CHEBI:137981"/>
        <dbReference type="ChEBI" id="CHEBI:147287"/>
        <dbReference type="ChEBI" id="CHEBI:456216"/>
        <dbReference type="EC" id="6.3.3.1"/>
    </reaction>
</comment>